<comment type="caution">
    <text evidence="2">The sequence shown here is derived from an EMBL/GenBank/DDBJ whole genome shotgun (WGS) entry which is preliminary data.</text>
</comment>
<dbReference type="RefSeq" id="WP_347287726.1">
    <property type="nucleotide sequence ID" value="NZ_JAUZQE010000063.1"/>
</dbReference>
<evidence type="ECO:0000313" key="3">
    <source>
        <dbReference type="Proteomes" id="UP001232156"/>
    </source>
</evidence>
<accession>A0ABU1D9Z3</accession>
<feature type="coiled-coil region" evidence="1">
    <location>
        <begin position="53"/>
        <end position="94"/>
    </location>
</feature>
<proteinExistence type="predicted"/>
<organism evidence="2 3">
    <name type="scientific">Yanghanlia caeni</name>
    <dbReference type="NCBI Taxonomy" id="3064283"/>
    <lineage>
        <taxon>Bacteria</taxon>
        <taxon>Pseudomonadati</taxon>
        <taxon>Pseudomonadota</taxon>
        <taxon>Betaproteobacteria</taxon>
        <taxon>Burkholderiales</taxon>
        <taxon>Alcaligenaceae</taxon>
        <taxon>Yanghanlia</taxon>
    </lineage>
</organism>
<keyword evidence="3" id="KW-1185">Reference proteome</keyword>
<evidence type="ECO:0000313" key="2">
    <source>
        <dbReference type="EMBL" id="MDR4127193.1"/>
    </source>
</evidence>
<gene>
    <name evidence="2" type="ORF">Q8947_14535</name>
</gene>
<keyword evidence="1" id="KW-0175">Coiled coil</keyword>
<evidence type="ECO:0000256" key="1">
    <source>
        <dbReference type="SAM" id="Coils"/>
    </source>
</evidence>
<dbReference type="EMBL" id="JAUZQE010000063">
    <property type="protein sequence ID" value="MDR4127193.1"/>
    <property type="molecule type" value="Genomic_DNA"/>
</dbReference>
<sequence length="95" mass="10865">MNRVSSEMEGLAKRAEELAGQIKSNMFCTETAARELRENAQAWKRYARAVVRLERHLKLSDSAEKRIIDLELELAQAHERIAQLEAEIETREGAV</sequence>
<protein>
    <submittedName>
        <fullName evidence="2">Uncharacterized protein</fullName>
    </submittedName>
</protein>
<dbReference type="Proteomes" id="UP001232156">
    <property type="component" value="Unassembled WGS sequence"/>
</dbReference>
<name>A0ABU1D9Z3_9BURK</name>
<reference evidence="2 3" key="1">
    <citation type="submission" date="2023-08" db="EMBL/GenBank/DDBJ databases">
        <title>Alcaligenaceae gen. nov., a novel taxon isolated from the sludge of Yixing Pesticide Factory.</title>
        <authorList>
            <person name="Ruan L."/>
        </authorList>
    </citation>
    <scope>NUCLEOTIDE SEQUENCE [LARGE SCALE GENOMIC DNA]</scope>
    <source>
        <strain evidence="2 3">LG-2</strain>
    </source>
</reference>